<protein>
    <submittedName>
        <fullName evidence="2">Uncharacterized protein</fullName>
    </submittedName>
</protein>
<gene>
    <name evidence="2" type="ORF">CKY39_12220</name>
</gene>
<evidence type="ECO:0000313" key="2">
    <source>
        <dbReference type="EMBL" id="ATA53898.1"/>
    </source>
</evidence>
<dbReference type="Proteomes" id="UP000217154">
    <property type="component" value="Chromosome"/>
</dbReference>
<dbReference type="EMBL" id="CP023284">
    <property type="protein sequence ID" value="ATA53898.1"/>
    <property type="molecule type" value="Genomic_DNA"/>
</dbReference>
<evidence type="ECO:0000313" key="3">
    <source>
        <dbReference type="Proteomes" id="UP000217154"/>
    </source>
</evidence>
<dbReference type="AlphaFoldDB" id="A0A250DHQ8"/>
<dbReference type="KEGG" id="vbo:CKY39_12220"/>
<evidence type="ECO:0000256" key="1">
    <source>
        <dbReference type="SAM" id="MobiDB-lite"/>
    </source>
</evidence>
<reference evidence="2 3" key="1">
    <citation type="submission" date="2017-09" db="EMBL/GenBank/DDBJ databases">
        <title>The diverse metabolic capabilities of V. boronicumulans make it an excellent choice for continued studies on novel biodegradation.</title>
        <authorList>
            <person name="Sun S."/>
        </authorList>
    </citation>
    <scope>NUCLEOTIDE SEQUENCE [LARGE SCALE GENOMIC DNA]</scope>
    <source>
        <strain evidence="2 3">J1</strain>
    </source>
</reference>
<organism evidence="2 3">
    <name type="scientific">Variovorax boronicumulans</name>
    <dbReference type="NCBI Taxonomy" id="436515"/>
    <lineage>
        <taxon>Bacteria</taxon>
        <taxon>Pseudomonadati</taxon>
        <taxon>Pseudomonadota</taxon>
        <taxon>Betaproteobacteria</taxon>
        <taxon>Burkholderiales</taxon>
        <taxon>Comamonadaceae</taxon>
        <taxon>Variovorax</taxon>
    </lineage>
</organism>
<sequence>MEHAVIQLALEPRRRRPAPLPPTGPVSSLLDPRFKYQRACETDIRKTFQRVIAEQKKGQRL</sequence>
<feature type="region of interest" description="Disordered" evidence="1">
    <location>
        <begin position="1"/>
        <end position="28"/>
    </location>
</feature>
<proteinExistence type="predicted"/>
<accession>A0A250DHQ8</accession>
<name>A0A250DHQ8_9BURK</name>